<evidence type="ECO:0000313" key="2">
    <source>
        <dbReference type="Proteomes" id="UP000627166"/>
    </source>
</evidence>
<protein>
    <submittedName>
        <fullName evidence="1">Pilus assembly protein CpaF</fullName>
    </submittedName>
</protein>
<comment type="caution">
    <text evidence="1">The sequence shown here is derived from an EMBL/GenBank/DDBJ whole genome shotgun (WGS) entry which is preliminary data.</text>
</comment>
<name>A0ABR8YNQ1_9CLOT</name>
<dbReference type="SUPFAM" id="SSF52540">
    <property type="entry name" value="P-loop containing nucleoside triphosphate hydrolases"/>
    <property type="match status" value="1"/>
</dbReference>
<dbReference type="Proteomes" id="UP000627166">
    <property type="component" value="Unassembled WGS sequence"/>
</dbReference>
<organism evidence="1 2">
    <name type="scientific">Clostridium faecium</name>
    <dbReference type="NCBI Taxonomy" id="2762223"/>
    <lineage>
        <taxon>Bacteria</taxon>
        <taxon>Bacillati</taxon>
        <taxon>Bacillota</taxon>
        <taxon>Clostridia</taxon>
        <taxon>Eubacteriales</taxon>
        <taxon>Clostridiaceae</taxon>
        <taxon>Clostridium</taxon>
    </lineage>
</organism>
<reference evidence="1 2" key="1">
    <citation type="submission" date="2020-08" db="EMBL/GenBank/DDBJ databases">
        <title>A Genomic Blueprint of the Chicken Gut Microbiome.</title>
        <authorList>
            <person name="Gilroy R."/>
            <person name="Ravi A."/>
            <person name="Getino M."/>
            <person name="Pursley I."/>
            <person name="Horton D.L."/>
            <person name="Alikhan N.-F."/>
            <person name="Baker D."/>
            <person name="Gharbi K."/>
            <person name="Hall N."/>
            <person name="Watson M."/>
            <person name="Adriaenssens E.M."/>
            <person name="Foster-Nyarko E."/>
            <person name="Jarju S."/>
            <person name="Secka A."/>
            <person name="Antonio M."/>
            <person name="Oren A."/>
            <person name="Chaudhuri R."/>
            <person name="La Ragione R.M."/>
            <person name="Hildebrand F."/>
            <person name="Pallen M.J."/>
        </authorList>
    </citation>
    <scope>NUCLEOTIDE SEQUENCE [LARGE SCALE GENOMIC DNA]</scope>
    <source>
        <strain evidence="1 2">N37</strain>
    </source>
</reference>
<dbReference type="EMBL" id="JACSQB010000018">
    <property type="protein sequence ID" value="MBD8045844.1"/>
    <property type="molecule type" value="Genomic_DNA"/>
</dbReference>
<dbReference type="InterPro" id="IPR027417">
    <property type="entry name" value="P-loop_NTPase"/>
</dbReference>
<keyword evidence="2" id="KW-1185">Reference proteome</keyword>
<evidence type="ECO:0000313" key="1">
    <source>
        <dbReference type="EMBL" id="MBD8045844.1"/>
    </source>
</evidence>
<gene>
    <name evidence="1" type="ORF">H9637_02110</name>
</gene>
<proteinExistence type="predicted"/>
<sequence>MIRSKGASSVEKYNIDKIKQDIQETINTTLENGINDRGLSLEELEKRKKRNALLQENLRNCGLGDLGAKEFVKSYIKDLLSQKLDEKNIDNVIEFNNHEKLSVQDKFEILLNTFKQKYKYDAFSKFIEKNKFDKLRESNHGKKYFISSRDIDVAYKAENIELSFQDKLEIITQRIYQENNGLGVIDEIRDMNINGLSIGVSGIPKSFLSSLDIDTMSKEIDLIPKSYDSVWLDYEGKEIHLEFMSFGSYEELERVCKLSYKFNDPGSLSSKEPYIFNTTADNCRVAVFRPPFCESWVCFLRKFNIKGELSNLIHADNSEDIIKLSEYIVKGEQTVAITGQQRAGKTTFMKGLIRKILPIYTLRVSEGFFELHLRNAMPDRNIMTIQELYEISRDEALDSFKKASGAVTIISEAAEDEDIKFIIKVAQVASRFTLFTHHAKTFDDLIKSLRNSLLNVKLFNSESLAEEQIVSALGFNIHLEITAEGERYIERITECVPIEDEEFNTEFMEESDLGNRLNKFMVTTLEFFEKMNTKKKYKSVNILEYNLDTGKYEFKNNISETRRKEMEKKMLKEDRENFRKFCKEVLEGNATSY</sequence>
<dbReference type="Gene3D" id="3.40.50.300">
    <property type="entry name" value="P-loop containing nucleotide triphosphate hydrolases"/>
    <property type="match status" value="1"/>
</dbReference>
<dbReference type="RefSeq" id="WP_191738817.1">
    <property type="nucleotide sequence ID" value="NZ_JACSQB010000018.1"/>
</dbReference>
<accession>A0ABR8YNQ1</accession>